<dbReference type="Pfam" id="PF21520">
    <property type="entry name" value="ITGAX-like_Ig_3"/>
    <property type="match status" value="1"/>
</dbReference>
<organism evidence="6 7">
    <name type="scientific">Callorhinchus milii</name>
    <name type="common">Ghost shark</name>
    <dbReference type="NCBI Taxonomy" id="7868"/>
    <lineage>
        <taxon>Eukaryota</taxon>
        <taxon>Metazoa</taxon>
        <taxon>Chordata</taxon>
        <taxon>Craniata</taxon>
        <taxon>Vertebrata</taxon>
        <taxon>Chondrichthyes</taxon>
        <taxon>Holocephali</taxon>
        <taxon>Chimaeriformes</taxon>
        <taxon>Callorhinchidae</taxon>
        <taxon>Callorhinchus</taxon>
    </lineage>
</organism>
<dbReference type="Gene3D" id="2.60.40.1530">
    <property type="entry name" value="ntegrin, alpha v. Chain A, domain 4"/>
    <property type="match status" value="1"/>
</dbReference>
<evidence type="ECO:0000256" key="4">
    <source>
        <dbReference type="SAM" id="MobiDB-lite"/>
    </source>
</evidence>
<dbReference type="Ensembl" id="ENSCMIT00000007743.1">
    <property type="protein sequence ID" value="ENSCMIP00000007519.1"/>
    <property type="gene ID" value="ENSCMIG00000004124.1"/>
</dbReference>
<dbReference type="GO" id="GO:0007155">
    <property type="term" value="P:cell adhesion"/>
    <property type="evidence" value="ECO:0007669"/>
    <property type="project" value="UniProtKB-KW"/>
</dbReference>
<evidence type="ECO:0000256" key="3">
    <source>
        <dbReference type="ARBA" id="ARBA00023170"/>
    </source>
</evidence>
<reference evidence="7" key="1">
    <citation type="journal article" date="2006" name="Science">
        <title>Ancient noncoding elements conserved in the human genome.</title>
        <authorList>
            <person name="Venkatesh B."/>
            <person name="Kirkness E.F."/>
            <person name="Loh Y.H."/>
            <person name="Halpern A.L."/>
            <person name="Lee A.P."/>
            <person name="Johnson J."/>
            <person name="Dandona N."/>
            <person name="Viswanathan L.D."/>
            <person name="Tay A."/>
            <person name="Venter J.C."/>
            <person name="Strausberg R.L."/>
            <person name="Brenner S."/>
        </authorList>
    </citation>
    <scope>NUCLEOTIDE SEQUENCE [LARGE SCALE GENOMIC DNA]</scope>
</reference>
<feature type="compositionally biased region" description="Basic and acidic residues" evidence="4">
    <location>
        <begin position="139"/>
        <end position="153"/>
    </location>
</feature>
<keyword evidence="2" id="KW-0130">Cell adhesion</keyword>
<proteinExistence type="inferred from homology"/>
<protein>
    <submittedName>
        <fullName evidence="6">Integrin alpha-M-like</fullName>
    </submittedName>
</protein>
<dbReference type="AlphaFoldDB" id="A0A4W3HCH5"/>
<feature type="domain" description="Integrin alpha-X-like third Ig-like" evidence="5">
    <location>
        <begin position="46"/>
        <end position="130"/>
    </location>
</feature>
<reference evidence="6" key="4">
    <citation type="submission" date="2025-08" db="UniProtKB">
        <authorList>
            <consortium name="Ensembl"/>
        </authorList>
    </citation>
    <scope>IDENTIFICATION</scope>
</reference>
<feature type="region of interest" description="Disordered" evidence="4">
    <location>
        <begin position="123"/>
        <end position="153"/>
    </location>
</feature>
<accession>A0A4W3HCH5</accession>
<evidence type="ECO:0000259" key="5">
    <source>
        <dbReference type="Pfam" id="PF21520"/>
    </source>
</evidence>
<reference evidence="6" key="5">
    <citation type="submission" date="2025-09" db="UniProtKB">
        <authorList>
            <consortium name="Ensembl"/>
        </authorList>
    </citation>
    <scope>IDENTIFICATION</scope>
</reference>
<dbReference type="InterPro" id="IPR048633">
    <property type="entry name" value="ITGAX-like_Ig_3"/>
</dbReference>
<comment type="similarity">
    <text evidence="1">Belongs to the integrin alpha chain family.</text>
</comment>
<keyword evidence="7" id="KW-1185">Reference proteome</keyword>
<sequence length="153" mass="17279">MLLTTFHVVSQTNWKESVTFNVDAVSLNKKRDTKHSSARQSLPVQFQINVILKGLESTQYINGTSNAEVQMPIEHVYKVENLGQVSLPVTLTFKVPIAMKPNIFWESINISSNDLTNIKCRRSNQTSNEKSSPVSNRISHSDTGIHRQGHERC</sequence>
<evidence type="ECO:0000313" key="6">
    <source>
        <dbReference type="Ensembl" id="ENSCMIP00000007519.1"/>
    </source>
</evidence>
<name>A0A4W3HCH5_CALMI</name>
<evidence type="ECO:0000313" key="7">
    <source>
        <dbReference type="Proteomes" id="UP000314986"/>
    </source>
</evidence>
<reference evidence="7" key="2">
    <citation type="journal article" date="2007" name="PLoS Biol.">
        <title>Survey sequencing and comparative analysis of the elephant shark (Callorhinchus milii) genome.</title>
        <authorList>
            <person name="Venkatesh B."/>
            <person name="Kirkness E.F."/>
            <person name="Loh Y.H."/>
            <person name="Halpern A.L."/>
            <person name="Lee A.P."/>
            <person name="Johnson J."/>
            <person name="Dandona N."/>
            <person name="Viswanathan L.D."/>
            <person name="Tay A."/>
            <person name="Venter J.C."/>
            <person name="Strausberg R.L."/>
            <person name="Brenner S."/>
        </authorList>
    </citation>
    <scope>NUCLEOTIDE SEQUENCE [LARGE SCALE GENOMIC DNA]</scope>
</reference>
<keyword evidence="3" id="KW-0675">Receptor</keyword>
<reference evidence="7" key="3">
    <citation type="journal article" date="2014" name="Nature">
        <title>Elephant shark genome provides unique insights into gnathostome evolution.</title>
        <authorList>
            <consortium name="International Elephant Shark Genome Sequencing Consortium"/>
            <person name="Venkatesh B."/>
            <person name="Lee A.P."/>
            <person name="Ravi V."/>
            <person name="Maurya A.K."/>
            <person name="Lian M.M."/>
            <person name="Swann J.B."/>
            <person name="Ohta Y."/>
            <person name="Flajnik M.F."/>
            <person name="Sutoh Y."/>
            <person name="Kasahara M."/>
            <person name="Hoon S."/>
            <person name="Gangu V."/>
            <person name="Roy S.W."/>
            <person name="Irimia M."/>
            <person name="Korzh V."/>
            <person name="Kondrychyn I."/>
            <person name="Lim Z.W."/>
            <person name="Tay B.H."/>
            <person name="Tohari S."/>
            <person name="Kong K.W."/>
            <person name="Ho S."/>
            <person name="Lorente-Galdos B."/>
            <person name="Quilez J."/>
            <person name="Marques-Bonet T."/>
            <person name="Raney B.J."/>
            <person name="Ingham P.W."/>
            <person name="Tay A."/>
            <person name="Hillier L.W."/>
            <person name="Minx P."/>
            <person name="Boehm T."/>
            <person name="Wilson R.K."/>
            <person name="Brenner S."/>
            <person name="Warren W.C."/>
        </authorList>
    </citation>
    <scope>NUCLEOTIDE SEQUENCE [LARGE SCALE GENOMIC DNA]</scope>
</reference>
<feature type="compositionally biased region" description="Polar residues" evidence="4">
    <location>
        <begin position="123"/>
        <end position="138"/>
    </location>
</feature>
<evidence type="ECO:0000256" key="2">
    <source>
        <dbReference type="ARBA" id="ARBA00022889"/>
    </source>
</evidence>
<dbReference type="Proteomes" id="UP000314986">
    <property type="component" value="Unassembled WGS sequence"/>
</dbReference>
<evidence type="ECO:0000256" key="1">
    <source>
        <dbReference type="ARBA" id="ARBA00008054"/>
    </source>
</evidence>